<gene>
    <name evidence="2" type="ORF">SSOG_07391</name>
</gene>
<evidence type="ECO:0000313" key="3">
    <source>
        <dbReference type="Proteomes" id="UP000003963"/>
    </source>
</evidence>
<keyword evidence="3" id="KW-1185">Reference proteome</keyword>
<evidence type="ECO:0000313" key="2">
    <source>
        <dbReference type="EMBL" id="EFL27677.1"/>
    </source>
</evidence>
<dbReference type="HOGENOM" id="CLU_2541127_0_0_11"/>
<evidence type="ECO:0000256" key="1">
    <source>
        <dbReference type="SAM" id="MobiDB-lite"/>
    </source>
</evidence>
<accession>D9WKI7</accession>
<keyword evidence="2" id="KW-0418">Kinase</keyword>
<feature type="region of interest" description="Disordered" evidence="1">
    <location>
        <begin position="63"/>
        <end position="83"/>
    </location>
</feature>
<keyword evidence="2" id="KW-0808">Transferase</keyword>
<dbReference type="STRING" id="457427.SSOG_07391"/>
<dbReference type="EMBL" id="GG657754">
    <property type="protein sequence ID" value="EFL27677.1"/>
    <property type="molecule type" value="Genomic_DNA"/>
</dbReference>
<sequence length="83" mass="8930">MQVAAKETAFKEGARTIRSLSVDTLDELRHMVTLLRASGGRTTELTPQPTLTDLRRQVTTSGIDTELTGPLGPPFLAPAPTRA</sequence>
<reference evidence="2 3" key="1">
    <citation type="submission" date="2009-02" db="EMBL/GenBank/DDBJ databases">
        <title>Annotation of Streptomyces hygroscopicus strain ATCC 53653.</title>
        <authorList>
            <consortium name="The Broad Institute Genome Sequencing Platform"/>
            <consortium name="Broad Institute Microbial Sequencing Center"/>
            <person name="Fischbach M."/>
            <person name="Godfrey P."/>
            <person name="Ward D."/>
            <person name="Young S."/>
            <person name="Zeng Q."/>
            <person name="Koehrsen M."/>
            <person name="Alvarado L."/>
            <person name="Berlin A.M."/>
            <person name="Bochicchio J."/>
            <person name="Borenstein D."/>
            <person name="Chapman S.B."/>
            <person name="Chen Z."/>
            <person name="Engels R."/>
            <person name="Freedman E."/>
            <person name="Gellesch M."/>
            <person name="Goldberg J."/>
            <person name="Griggs A."/>
            <person name="Gujja S."/>
            <person name="Heilman E.R."/>
            <person name="Heiman D.I."/>
            <person name="Hepburn T.A."/>
            <person name="Howarth C."/>
            <person name="Jen D."/>
            <person name="Larson L."/>
            <person name="Lewis B."/>
            <person name="Mehta T."/>
            <person name="Park D."/>
            <person name="Pearson M."/>
            <person name="Richards J."/>
            <person name="Roberts A."/>
            <person name="Saif S."/>
            <person name="Shea T.D."/>
            <person name="Shenoy N."/>
            <person name="Sisk P."/>
            <person name="Stolte C."/>
            <person name="Sykes S.N."/>
            <person name="Thomson T."/>
            <person name="Walk T."/>
            <person name="White J."/>
            <person name="Yandava C."/>
            <person name="Straight P."/>
            <person name="Clardy J."/>
            <person name="Hung D."/>
            <person name="Kolter R."/>
            <person name="Mekalanos J."/>
            <person name="Walker S."/>
            <person name="Walsh C.T."/>
            <person name="Wieland-Brown L.C."/>
            <person name="Haas B."/>
            <person name="Nusbaum C."/>
            <person name="Birren B."/>
        </authorList>
    </citation>
    <scope>NUCLEOTIDE SEQUENCE [LARGE SCALE GENOMIC DNA]</scope>
    <source>
        <strain evidence="2 3">ATCC 53653</strain>
    </source>
</reference>
<dbReference type="GO" id="GO:0016301">
    <property type="term" value="F:kinase activity"/>
    <property type="evidence" value="ECO:0007669"/>
    <property type="project" value="UniProtKB-KW"/>
</dbReference>
<dbReference type="AlphaFoldDB" id="D9WKI7"/>
<protein>
    <submittedName>
        <fullName evidence="2">Putative two-component system sensor kinase</fullName>
    </submittedName>
</protein>
<dbReference type="Proteomes" id="UP000003963">
    <property type="component" value="Unassembled WGS sequence"/>
</dbReference>
<organism evidence="2 3">
    <name type="scientific">Streptomyces himastatinicus ATCC 53653</name>
    <dbReference type="NCBI Taxonomy" id="457427"/>
    <lineage>
        <taxon>Bacteria</taxon>
        <taxon>Bacillati</taxon>
        <taxon>Actinomycetota</taxon>
        <taxon>Actinomycetes</taxon>
        <taxon>Kitasatosporales</taxon>
        <taxon>Streptomycetaceae</taxon>
        <taxon>Streptomyces</taxon>
        <taxon>Streptomyces violaceusniger group</taxon>
    </lineage>
</organism>
<proteinExistence type="predicted"/>
<name>D9WKI7_9ACTN</name>